<accession>A0A2C6L924</accession>
<evidence type="ECO:0000313" key="2">
    <source>
        <dbReference type="Proteomes" id="UP000221165"/>
    </source>
</evidence>
<evidence type="ECO:0000313" key="1">
    <source>
        <dbReference type="EMBL" id="PHJ23958.1"/>
    </source>
</evidence>
<dbReference type="AlphaFoldDB" id="A0A2C6L924"/>
<sequence length="63" mass="6737">MCCVVSPAAVQNGPRTLLRCAPVDASECWVRARAGLIAVGKAGNRAVSLSCTNGRYSEHRHLR</sequence>
<feature type="non-terminal residue" evidence="1">
    <location>
        <position position="63"/>
    </location>
</feature>
<dbReference type="Proteomes" id="UP000221165">
    <property type="component" value="Unassembled WGS sequence"/>
</dbReference>
<gene>
    <name evidence="1" type="ORF">CSUI_002189</name>
</gene>
<protein>
    <submittedName>
        <fullName evidence="1">Uncharacterized protein</fullName>
    </submittedName>
</protein>
<proteinExistence type="predicted"/>
<name>A0A2C6L924_9APIC</name>
<dbReference type="EMBL" id="MIGC01000920">
    <property type="protein sequence ID" value="PHJ23958.1"/>
    <property type="molecule type" value="Genomic_DNA"/>
</dbReference>
<organism evidence="1 2">
    <name type="scientific">Cystoisospora suis</name>
    <dbReference type="NCBI Taxonomy" id="483139"/>
    <lineage>
        <taxon>Eukaryota</taxon>
        <taxon>Sar</taxon>
        <taxon>Alveolata</taxon>
        <taxon>Apicomplexa</taxon>
        <taxon>Conoidasida</taxon>
        <taxon>Coccidia</taxon>
        <taxon>Eucoccidiorida</taxon>
        <taxon>Eimeriorina</taxon>
        <taxon>Sarcocystidae</taxon>
        <taxon>Cystoisospora</taxon>
    </lineage>
</organism>
<comment type="caution">
    <text evidence="1">The sequence shown here is derived from an EMBL/GenBank/DDBJ whole genome shotgun (WGS) entry which is preliminary data.</text>
</comment>
<dbReference type="RefSeq" id="XP_067925632.1">
    <property type="nucleotide sequence ID" value="XM_068062391.1"/>
</dbReference>
<keyword evidence="2" id="KW-1185">Reference proteome</keyword>
<dbReference type="GeneID" id="94425602"/>
<reference evidence="1 2" key="1">
    <citation type="journal article" date="2017" name="Int. J. Parasitol.">
        <title>The genome of the protozoan parasite Cystoisospora suis and a reverse vaccinology approach to identify vaccine candidates.</title>
        <authorList>
            <person name="Palmieri N."/>
            <person name="Shrestha A."/>
            <person name="Ruttkowski B."/>
            <person name="Beck T."/>
            <person name="Vogl C."/>
            <person name="Tomley F."/>
            <person name="Blake D.P."/>
            <person name="Joachim A."/>
        </authorList>
    </citation>
    <scope>NUCLEOTIDE SEQUENCE [LARGE SCALE GENOMIC DNA]</scope>
    <source>
        <strain evidence="1 2">Wien I</strain>
    </source>
</reference>
<dbReference type="VEuPathDB" id="ToxoDB:CSUI_002189"/>